<dbReference type="EC" id="3.5.4.16" evidence="5"/>
<name>A0ABP7E954_9MICO</name>
<feature type="binding site" evidence="5">
    <location>
        <position position="173"/>
    </location>
    <ligand>
        <name>Zn(2+)</name>
        <dbReference type="ChEBI" id="CHEBI:29105"/>
    </ligand>
</feature>
<keyword evidence="5" id="KW-0342">GTP-binding</keyword>
<evidence type="ECO:0000256" key="2">
    <source>
        <dbReference type="ARBA" id="ARBA00005080"/>
    </source>
</evidence>
<keyword evidence="9" id="KW-1185">Reference proteome</keyword>
<dbReference type="SUPFAM" id="SSF55620">
    <property type="entry name" value="Tetrahydrobiopterin biosynthesis enzymes-like"/>
    <property type="match status" value="1"/>
</dbReference>
<comment type="similarity">
    <text evidence="5">Belongs to the GTP cyclohydrolase I family.</text>
</comment>
<feature type="region of interest" description="Disordered" evidence="6">
    <location>
        <begin position="1"/>
        <end position="27"/>
    </location>
</feature>
<dbReference type="InterPro" id="IPR043133">
    <property type="entry name" value="GTP-CH-I_C/QueF"/>
</dbReference>
<organism evidence="8 9">
    <name type="scientific">Terrabacter ginsenosidimutans</name>
    <dbReference type="NCBI Taxonomy" id="490575"/>
    <lineage>
        <taxon>Bacteria</taxon>
        <taxon>Bacillati</taxon>
        <taxon>Actinomycetota</taxon>
        <taxon>Actinomycetes</taxon>
        <taxon>Micrococcales</taxon>
        <taxon>Intrasporangiaceae</taxon>
        <taxon>Terrabacter</taxon>
    </lineage>
</organism>
<evidence type="ECO:0000259" key="7">
    <source>
        <dbReference type="Pfam" id="PF01227"/>
    </source>
</evidence>
<dbReference type="InterPro" id="IPR043134">
    <property type="entry name" value="GTP-CH-I_N"/>
</dbReference>
<dbReference type="PANTHER" id="PTHR11109:SF7">
    <property type="entry name" value="GTP CYCLOHYDROLASE 1"/>
    <property type="match status" value="1"/>
</dbReference>
<keyword evidence="3 5" id="KW-0554">One-carbon metabolism</keyword>
<comment type="catalytic activity">
    <reaction evidence="1 5">
        <text>GTP + H2O = 7,8-dihydroneopterin 3'-triphosphate + formate + H(+)</text>
        <dbReference type="Rhea" id="RHEA:17473"/>
        <dbReference type="ChEBI" id="CHEBI:15377"/>
        <dbReference type="ChEBI" id="CHEBI:15378"/>
        <dbReference type="ChEBI" id="CHEBI:15740"/>
        <dbReference type="ChEBI" id="CHEBI:37565"/>
        <dbReference type="ChEBI" id="CHEBI:58462"/>
        <dbReference type="EC" id="3.5.4.16"/>
    </reaction>
</comment>
<evidence type="ECO:0000256" key="5">
    <source>
        <dbReference type="HAMAP-Rule" id="MF_00223"/>
    </source>
</evidence>
<feature type="binding site" evidence="5">
    <location>
        <position position="105"/>
    </location>
    <ligand>
        <name>Zn(2+)</name>
        <dbReference type="ChEBI" id="CHEBI:29105"/>
    </ligand>
</feature>
<keyword evidence="5" id="KW-0547">Nucleotide-binding</keyword>
<dbReference type="RefSeq" id="WP_344949780.1">
    <property type="nucleotide sequence ID" value="NZ_BAABDC010000007.1"/>
</dbReference>
<dbReference type="PANTHER" id="PTHR11109">
    <property type="entry name" value="GTP CYCLOHYDROLASE I"/>
    <property type="match status" value="1"/>
</dbReference>
<dbReference type="NCBIfam" id="TIGR00063">
    <property type="entry name" value="folE"/>
    <property type="match status" value="1"/>
</dbReference>
<dbReference type="PROSITE" id="PS00860">
    <property type="entry name" value="GTP_CYCLOHYDROL_1_2"/>
    <property type="match status" value="1"/>
</dbReference>
<feature type="binding site" evidence="5">
    <location>
        <position position="102"/>
    </location>
    <ligand>
        <name>Zn(2+)</name>
        <dbReference type="ChEBI" id="CHEBI:29105"/>
    </ligand>
</feature>
<dbReference type="EMBL" id="BAABDC010000007">
    <property type="protein sequence ID" value="GAA3716009.1"/>
    <property type="molecule type" value="Genomic_DNA"/>
</dbReference>
<keyword evidence="4 5" id="KW-0378">Hydrolase</keyword>
<dbReference type="Gene3D" id="3.30.1130.10">
    <property type="match status" value="1"/>
</dbReference>
<dbReference type="NCBIfam" id="NF006826">
    <property type="entry name" value="PRK09347.1-3"/>
    <property type="match status" value="1"/>
</dbReference>
<evidence type="ECO:0000256" key="3">
    <source>
        <dbReference type="ARBA" id="ARBA00022563"/>
    </source>
</evidence>
<dbReference type="InterPro" id="IPR020602">
    <property type="entry name" value="GTP_CycHdrlase_I_dom"/>
</dbReference>
<evidence type="ECO:0000313" key="9">
    <source>
        <dbReference type="Proteomes" id="UP001501468"/>
    </source>
</evidence>
<dbReference type="NCBIfam" id="NF006825">
    <property type="entry name" value="PRK09347.1-2"/>
    <property type="match status" value="1"/>
</dbReference>
<keyword evidence="5" id="KW-0862">Zinc</keyword>
<sequence length="213" mass="23025">MNPSLSQPDPSSRTQHRARTSWSGTGAVAEPDLERAAAGARILLEALGVDLDDESLARTPERMAGSLAELMSPRPFHLTTFPNDGGYDEMVVARSIPLRSLCEHHMLPFVGTAHIGYLPGARILGLSKLARVLEHFASRPQVQERLTVQVADWLAAQLSPVGVGVVIEAEHLCMTLRGVQAPGTTTITSSLRGVLREDSRSRAEFLALTRSPC</sequence>
<comment type="pathway">
    <text evidence="2 5">Cofactor biosynthesis; 7,8-dihydroneopterin triphosphate biosynthesis; 7,8-dihydroneopterin triphosphate from GTP: step 1/1.</text>
</comment>
<dbReference type="Gene3D" id="1.10.286.10">
    <property type="match status" value="1"/>
</dbReference>
<gene>
    <name evidence="8" type="primary">folE_2</name>
    <name evidence="5" type="synonym">folE</name>
    <name evidence="8" type="ORF">GCM10022399_35770</name>
</gene>
<comment type="caution">
    <text evidence="8">The sequence shown here is derived from an EMBL/GenBank/DDBJ whole genome shotgun (WGS) entry which is preliminary data.</text>
</comment>
<protein>
    <recommendedName>
        <fullName evidence="5">GTP cyclohydrolase 1</fullName>
        <ecNumber evidence="5">3.5.4.16</ecNumber>
    </recommendedName>
    <alternativeName>
        <fullName evidence="5">GTP cyclohydrolase I</fullName>
        <shortName evidence="5">GTP-CH-I</shortName>
    </alternativeName>
</protein>
<dbReference type="InterPro" id="IPR001474">
    <property type="entry name" value="GTP_CycHdrlase_I"/>
</dbReference>
<feature type="domain" description="GTP cyclohydrolase I" evidence="7">
    <location>
        <begin position="40"/>
        <end position="209"/>
    </location>
</feature>
<keyword evidence="5" id="KW-0479">Metal-binding</keyword>
<dbReference type="Proteomes" id="UP001501468">
    <property type="component" value="Unassembled WGS sequence"/>
</dbReference>
<feature type="compositionally biased region" description="Polar residues" evidence="6">
    <location>
        <begin position="1"/>
        <end position="13"/>
    </location>
</feature>
<dbReference type="InterPro" id="IPR018234">
    <property type="entry name" value="GTP_CycHdrlase_I_CS"/>
</dbReference>
<evidence type="ECO:0000256" key="4">
    <source>
        <dbReference type="ARBA" id="ARBA00022801"/>
    </source>
</evidence>
<evidence type="ECO:0000256" key="1">
    <source>
        <dbReference type="ARBA" id="ARBA00001052"/>
    </source>
</evidence>
<dbReference type="PROSITE" id="PS00859">
    <property type="entry name" value="GTP_CYCLOHYDROL_1_1"/>
    <property type="match status" value="1"/>
</dbReference>
<reference evidence="9" key="1">
    <citation type="journal article" date="2019" name="Int. J. Syst. Evol. Microbiol.">
        <title>The Global Catalogue of Microorganisms (GCM) 10K type strain sequencing project: providing services to taxonomists for standard genome sequencing and annotation.</title>
        <authorList>
            <consortium name="The Broad Institute Genomics Platform"/>
            <consortium name="The Broad Institute Genome Sequencing Center for Infectious Disease"/>
            <person name="Wu L."/>
            <person name="Ma J."/>
        </authorList>
    </citation>
    <scope>NUCLEOTIDE SEQUENCE [LARGE SCALE GENOMIC DNA]</scope>
    <source>
        <strain evidence="9">JCM 17125</strain>
    </source>
</reference>
<evidence type="ECO:0000256" key="6">
    <source>
        <dbReference type="SAM" id="MobiDB-lite"/>
    </source>
</evidence>
<accession>A0ABP7E954</accession>
<proteinExistence type="inferred from homology"/>
<dbReference type="HAMAP" id="MF_00223">
    <property type="entry name" value="FolE"/>
    <property type="match status" value="1"/>
</dbReference>
<comment type="subunit">
    <text evidence="5">Homopolymer.</text>
</comment>
<dbReference type="Pfam" id="PF01227">
    <property type="entry name" value="GTP_cyclohydroI"/>
    <property type="match status" value="1"/>
</dbReference>
<evidence type="ECO:0000313" key="8">
    <source>
        <dbReference type="EMBL" id="GAA3716009.1"/>
    </source>
</evidence>